<dbReference type="STRING" id="331678.Cphamn1_2444"/>
<keyword evidence="6 15" id="KW-0963">Cytoplasm</keyword>
<evidence type="ECO:0000256" key="7">
    <source>
        <dbReference type="ARBA" id="ARBA00022598"/>
    </source>
</evidence>
<dbReference type="EMBL" id="CP001101">
    <property type="protein sequence ID" value="ACE05339.1"/>
    <property type="molecule type" value="Genomic_DNA"/>
</dbReference>
<dbReference type="FunFam" id="3.90.650.10:FF:000011">
    <property type="entry name" value="Phosphoribosylformylglycinamidine cyclo-ligase"/>
    <property type="match status" value="1"/>
</dbReference>
<dbReference type="Pfam" id="PF00586">
    <property type="entry name" value="AIRS"/>
    <property type="match status" value="1"/>
</dbReference>
<organism evidence="18">
    <name type="scientific">Chlorobium phaeobacteroides (strain BS1)</name>
    <dbReference type="NCBI Taxonomy" id="331678"/>
    <lineage>
        <taxon>Bacteria</taxon>
        <taxon>Pseudomonadati</taxon>
        <taxon>Chlorobiota</taxon>
        <taxon>Chlorobiia</taxon>
        <taxon>Chlorobiales</taxon>
        <taxon>Chlorobiaceae</taxon>
        <taxon>Chlorobium/Pelodictyon group</taxon>
        <taxon>Chlorobium</taxon>
    </lineage>
</organism>
<evidence type="ECO:0000256" key="6">
    <source>
        <dbReference type="ARBA" id="ARBA00022490"/>
    </source>
</evidence>
<feature type="domain" description="PurM-like C-terminal" evidence="17">
    <location>
        <begin position="172"/>
        <end position="328"/>
    </location>
</feature>
<evidence type="ECO:0000259" key="17">
    <source>
        <dbReference type="Pfam" id="PF02769"/>
    </source>
</evidence>
<dbReference type="OrthoDB" id="9802507at2"/>
<evidence type="ECO:0000256" key="8">
    <source>
        <dbReference type="ARBA" id="ARBA00022741"/>
    </source>
</evidence>
<dbReference type="HAMAP" id="MF_00741">
    <property type="entry name" value="AIRS"/>
    <property type="match status" value="1"/>
</dbReference>
<evidence type="ECO:0000256" key="12">
    <source>
        <dbReference type="ARBA" id="ARBA00032931"/>
    </source>
</evidence>
<dbReference type="GO" id="GO:0005829">
    <property type="term" value="C:cytosol"/>
    <property type="evidence" value="ECO:0007669"/>
    <property type="project" value="TreeGrafter"/>
</dbReference>
<keyword evidence="10 15" id="KW-0067">ATP-binding</keyword>
<dbReference type="EC" id="6.3.3.1" evidence="4 15"/>
<comment type="subcellular location">
    <subcellularLocation>
        <location evidence="1 15">Cytoplasm</location>
    </subcellularLocation>
</comment>
<dbReference type="PANTHER" id="PTHR10520:SF12">
    <property type="entry name" value="TRIFUNCTIONAL PURINE BIOSYNTHETIC PROTEIN ADENOSINE-3"/>
    <property type="match status" value="1"/>
</dbReference>
<evidence type="ECO:0000313" key="18">
    <source>
        <dbReference type="EMBL" id="ACE05339.1"/>
    </source>
</evidence>
<dbReference type="InterPro" id="IPR004733">
    <property type="entry name" value="PurM_cligase"/>
</dbReference>
<evidence type="ECO:0000256" key="4">
    <source>
        <dbReference type="ARBA" id="ARBA00013047"/>
    </source>
</evidence>
<comment type="pathway">
    <text evidence="2 15">Purine metabolism; IMP biosynthesis via de novo pathway; 5-amino-1-(5-phospho-D-ribosyl)imidazole from N(2)-formyl-N(1)-(5-phospho-D-ribosyl)glycinamide: step 2/2.</text>
</comment>
<dbReference type="Gene3D" id="3.90.650.10">
    <property type="entry name" value="PurM-like C-terminal domain"/>
    <property type="match status" value="1"/>
</dbReference>
<dbReference type="NCBIfam" id="TIGR00878">
    <property type="entry name" value="purM"/>
    <property type="match status" value="1"/>
</dbReference>
<dbReference type="FunFam" id="3.30.1330.10:FF:000001">
    <property type="entry name" value="Phosphoribosylformylglycinamidine cyclo-ligase"/>
    <property type="match status" value="1"/>
</dbReference>
<reference evidence="18" key="1">
    <citation type="submission" date="2008-06" db="EMBL/GenBank/DDBJ databases">
        <title>Complete sequence of Chlorobium phaeobacteroides BS1.</title>
        <authorList>
            <consortium name="US DOE Joint Genome Institute"/>
            <person name="Lucas S."/>
            <person name="Copeland A."/>
            <person name="Lapidus A."/>
            <person name="Glavina del Rio T."/>
            <person name="Dalin E."/>
            <person name="Tice H."/>
            <person name="Bruce D."/>
            <person name="Goodwin L."/>
            <person name="Pitluck S."/>
            <person name="Schmutz J."/>
            <person name="Larimer F."/>
            <person name="Land M."/>
            <person name="Hauser L."/>
            <person name="Kyrpides N."/>
            <person name="Ovchinnikova G."/>
            <person name="Li T."/>
            <person name="Liu Z."/>
            <person name="Zhao F."/>
            <person name="Overmann J."/>
            <person name="Bryant D.A."/>
            <person name="Richardson P."/>
        </authorList>
    </citation>
    <scope>NUCLEOTIDE SEQUENCE [LARGE SCALE GENOMIC DNA]</scope>
    <source>
        <strain evidence="18">BS1</strain>
    </source>
</reference>
<keyword evidence="7 15" id="KW-0436">Ligase</keyword>
<dbReference type="InterPro" id="IPR036676">
    <property type="entry name" value="PurM-like_C_sf"/>
</dbReference>
<evidence type="ECO:0000256" key="11">
    <source>
        <dbReference type="ARBA" id="ARBA00031908"/>
    </source>
</evidence>
<evidence type="ECO:0000256" key="13">
    <source>
        <dbReference type="ARBA" id="ARBA00033093"/>
    </source>
</evidence>
<dbReference type="AlphaFoldDB" id="B3EPU9"/>
<keyword evidence="9 15" id="KW-0658">Purine biosynthesis</keyword>
<dbReference type="Pfam" id="PF02769">
    <property type="entry name" value="AIRS_C"/>
    <property type="match status" value="1"/>
</dbReference>
<dbReference type="Gene3D" id="3.30.1330.10">
    <property type="entry name" value="PurM-like, N-terminal domain"/>
    <property type="match status" value="1"/>
</dbReference>
<dbReference type="SUPFAM" id="SSF56042">
    <property type="entry name" value="PurM C-terminal domain-like"/>
    <property type="match status" value="1"/>
</dbReference>
<evidence type="ECO:0000256" key="15">
    <source>
        <dbReference type="HAMAP-Rule" id="MF_00741"/>
    </source>
</evidence>
<name>B3EPU9_CHLPB</name>
<evidence type="ECO:0000256" key="3">
    <source>
        <dbReference type="ARBA" id="ARBA00010280"/>
    </source>
</evidence>
<dbReference type="GO" id="GO:0005524">
    <property type="term" value="F:ATP binding"/>
    <property type="evidence" value="ECO:0007669"/>
    <property type="project" value="UniProtKB-KW"/>
</dbReference>
<evidence type="ECO:0000259" key="16">
    <source>
        <dbReference type="Pfam" id="PF00586"/>
    </source>
</evidence>
<protein>
    <recommendedName>
        <fullName evidence="5 15">Phosphoribosylformylglycinamidine cyclo-ligase</fullName>
        <ecNumber evidence="4 15">6.3.3.1</ecNumber>
    </recommendedName>
    <alternativeName>
        <fullName evidence="12 15">AIR synthase</fullName>
    </alternativeName>
    <alternativeName>
        <fullName evidence="13 15">AIRS</fullName>
    </alternativeName>
    <alternativeName>
        <fullName evidence="11 15">Phosphoribosyl-aminoimidazole synthetase</fullName>
    </alternativeName>
</protein>
<keyword evidence="8 15" id="KW-0547">Nucleotide-binding</keyword>
<dbReference type="GO" id="GO:0006189">
    <property type="term" value="P:'de novo' IMP biosynthetic process"/>
    <property type="evidence" value="ECO:0007669"/>
    <property type="project" value="UniProtKB-UniRule"/>
</dbReference>
<feature type="domain" description="PurM-like N-terminal" evidence="16">
    <location>
        <begin position="54"/>
        <end position="159"/>
    </location>
</feature>
<comment type="catalytic activity">
    <reaction evidence="14 15">
        <text>2-formamido-N(1)-(5-O-phospho-beta-D-ribosyl)acetamidine + ATP = 5-amino-1-(5-phospho-beta-D-ribosyl)imidazole + ADP + phosphate + H(+)</text>
        <dbReference type="Rhea" id="RHEA:23032"/>
        <dbReference type="ChEBI" id="CHEBI:15378"/>
        <dbReference type="ChEBI" id="CHEBI:30616"/>
        <dbReference type="ChEBI" id="CHEBI:43474"/>
        <dbReference type="ChEBI" id="CHEBI:137981"/>
        <dbReference type="ChEBI" id="CHEBI:147287"/>
        <dbReference type="ChEBI" id="CHEBI:456216"/>
        <dbReference type="EC" id="6.3.3.1"/>
    </reaction>
</comment>
<comment type="similarity">
    <text evidence="3 15">Belongs to the AIR synthase family.</text>
</comment>
<evidence type="ECO:0000256" key="9">
    <source>
        <dbReference type="ARBA" id="ARBA00022755"/>
    </source>
</evidence>
<dbReference type="CDD" id="cd02196">
    <property type="entry name" value="PurM"/>
    <property type="match status" value="1"/>
</dbReference>
<dbReference type="SUPFAM" id="SSF55326">
    <property type="entry name" value="PurM N-terminal domain-like"/>
    <property type="match status" value="1"/>
</dbReference>
<dbReference type="InterPro" id="IPR010918">
    <property type="entry name" value="PurM-like_C_dom"/>
</dbReference>
<dbReference type="eggNOG" id="COG0150">
    <property type="taxonomic scope" value="Bacteria"/>
</dbReference>
<dbReference type="InterPro" id="IPR036921">
    <property type="entry name" value="PurM-like_N_sf"/>
</dbReference>
<dbReference type="GO" id="GO:0046084">
    <property type="term" value="P:adenine biosynthetic process"/>
    <property type="evidence" value="ECO:0007669"/>
    <property type="project" value="TreeGrafter"/>
</dbReference>
<dbReference type="HOGENOM" id="CLU_047116_0_0_10"/>
<evidence type="ECO:0000256" key="2">
    <source>
        <dbReference type="ARBA" id="ARBA00004686"/>
    </source>
</evidence>
<dbReference type="InterPro" id="IPR016188">
    <property type="entry name" value="PurM-like_N"/>
</dbReference>
<accession>B3EPU9</accession>
<dbReference type="UniPathway" id="UPA00074">
    <property type="reaction ID" value="UER00129"/>
</dbReference>
<dbReference type="PANTHER" id="PTHR10520">
    <property type="entry name" value="TRIFUNCTIONAL PURINE BIOSYNTHETIC PROTEIN ADENOSINE-3-RELATED"/>
    <property type="match status" value="1"/>
</dbReference>
<sequence length="328" mass="35150">MDYKTAGVDISAGEEFVRLIKPEVRQTFTSGVLTDIGAFGGFFQPDFSSYTSPVLVSSIDGVGTKLKVAAEMGRYDTIGACLVNHCVDDILVCGAKPLFFLDYYACGKLIPEMAADIVKGMVAACKENSCALIGGETAEMPGVYATDDFDLAGTIVGVVDQSRIINGAAISEGDVMIGIASNGLHTNGFSLARKVFEGKLRHTFEGLEGSVGDELLKVHRSYLPAIGPLLSSEDIHGMSHITGGGLTGNTMRIIPDGLRLDVDWKSWPEPVIFDIIRKEGRVPEEDMRRTFNLGVGLVMIVAESSVEGIMEDLTSKQENAYIIGRVVA</sequence>
<evidence type="ECO:0000256" key="14">
    <source>
        <dbReference type="ARBA" id="ARBA00049057"/>
    </source>
</evidence>
<gene>
    <name evidence="15" type="primary">purM</name>
    <name evidence="18" type="ordered locus">Cphamn1_2444</name>
</gene>
<dbReference type="GO" id="GO:0004641">
    <property type="term" value="F:phosphoribosylformylglycinamidine cyclo-ligase activity"/>
    <property type="evidence" value="ECO:0007669"/>
    <property type="project" value="UniProtKB-UniRule"/>
</dbReference>
<proteinExistence type="inferred from homology"/>
<evidence type="ECO:0000256" key="10">
    <source>
        <dbReference type="ARBA" id="ARBA00022840"/>
    </source>
</evidence>
<dbReference type="KEGG" id="cpb:Cphamn1_2444"/>
<evidence type="ECO:0000256" key="1">
    <source>
        <dbReference type="ARBA" id="ARBA00004496"/>
    </source>
</evidence>
<evidence type="ECO:0000256" key="5">
    <source>
        <dbReference type="ARBA" id="ARBA00020367"/>
    </source>
</evidence>
<dbReference type="GO" id="GO:0004637">
    <property type="term" value="F:phosphoribosylamine-glycine ligase activity"/>
    <property type="evidence" value="ECO:0007669"/>
    <property type="project" value="TreeGrafter"/>
</dbReference>